<keyword evidence="2" id="KW-1185">Reference proteome</keyword>
<evidence type="ECO:0000313" key="1">
    <source>
        <dbReference type="EMBL" id="PWI28522.1"/>
    </source>
</evidence>
<dbReference type="RefSeq" id="WP_146191878.1">
    <property type="nucleotide sequence ID" value="NZ_QFWG01000001.1"/>
</dbReference>
<protein>
    <submittedName>
        <fullName evidence="1">NYN domain-containing protein</fullName>
    </submittedName>
</protein>
<name>A0ABX5L6P8_9MICC</name>
<gene>
    <name evidence="1" type="ORF">CAY35_00110</name>
</gene>
<dbReference type="Gene3D" id="3.40.50.1010">
    <property type="entry name" value="5'-nuclease"/>
    <property type="match status" value="1"/>
</dbReference>
<organism evidence="1 2">
    <name type="scientific">Pseudoglutamicibacter cumminsii</name>
    <dbReference type="NCBI Taxonomy" id="156979"/>
    <lineage>
        <taxon>Bacteria</taxon>
        <taxon>Bacillati</taxon>
        <taxon>Actinomycetota</taxon>
        <taxon>Actinomycetes</taxon>
        <taxon>Micrococcales</taxon>
        <taxon>Micrococcaceae</taxon>
        <taxon>Pseudoglutamicibacter</taxon>
    </lineage>
</organism>
<dbReference type="Proteomes" id="UP000245514">
    <property type="component" value="Unassembled WGS sequence"/>
</dbReference>
<sequence>MAKPLQSSATARRLILVDIENFNGLPVQSSKQAEWCKAMLTNWLDIKEGEIVVVAVDGSGILAVNAAWTGVRLCMGKGEDGADLVLIEEIKRMNPGRFTEIALVSGDGIFAESVARAAALGLPTKVYSHRSQLSKRLQLAATEVHLSQDFFVNNDAVAADATAVEDNVIQLYPHIKETA</sequence>
<evidence type="ECO:0000313" key="2">
    <source>
        <dbReference type="Proteomes" id="UP000245514"/>
    </source>
</evidence>
<accession>A0ABX5L6P8</accession>
<comment type="caution">
    <text evidence="1">The sequence shown here is derived from an EMBL/GenBank/DDBJ whole genome shotgun (WGS) entry which is preliminary data.</text>
</comment>
<proteinExistence type="predicted"/>
<dbReference type="EMBL" id="QFWG01000001">
    <property type="protein sequence ID" value="PWI28522.1"/>
    <property type="molecule type" value="Genomic_DNA"/>
</dbReference>
<reference evidence="1 2" key="1">
    <citation type="submission" date="2018-05" db="EMBL/GenBank/DDBJ databases">
        <title>Draft Genome Sequence of Arthrobacter cumminsii IME1328, Isolated from a Patient Who Suffered from Foot Ulcers in China.</title>
        <authorList>
            <person name="Li M."/>
            <person name="Jiang Z."/>
            <person name="Sun Q."/>
            <person name="Tong Y."/>
        </authorList>
    </citation>
    <scope>NUCLEOTIDE SEQUENCE [LARGE SCALE GENOMIC DNA]</scope>
    <source>
        <strain evidence="1 2">IME1328</strain>
    </source>
</reference>